<dbReference type="EMBL" id="JBHRTG010000007">
    <property type="protein sequence ID" value="MFC3163065.1"/>
    <property type="molecule type" value="Genomic_DNA"/>
</dbReference>
<dbReference type="Proteomes" id="UP001595647">
    <property type="component" value="Unassembled WGS sequence"/>
</dbReference>
<evidence type="ECO:0000313" key="3">
    <source>
        <dbReference type="Proteomes" id="UP001595647"/>
    </source>
</evidence>
<feature type="region of interest" description="Disordered" evidence="1">
    <location>
        <begin position="46"/>
        <end position="93"/>
    </location>
</feature>
<feature type="compositionally biased region" description="Low complexity" evidence="1">
    <location>
        <begin position="67"/>
        <end position="77"/>
    </location>
</feature>
<feature type="compositionally biased region" description="Basic and acidic residues" evidence="1">
    <location>
        <begin position="46"/>
        <end position="66"/>
    </location>
</feature>
<protein>
    <submittedName>
        <fullName evidence="2">Uncharacterized protein</fullName>
    </submittedName>
</protein>
<comment type="caution">
    <text evidence="2">The sequence shown here is derived from an EMBL/GenBank/DDBJ whole genome shotgun (WGS) entry which is preliminary data.</text>
</comment>
<dbReference type="RefSeq" id="WP_182305400.1">
    <property type="nucleotide sequence ID" value="NZ_CP059896.1"/>
</dbReference>
<accession>A0ABV7I2C0</accession>
<keyword evidence="3" id="KW-1185">Reference proteome</keyword>
<organism evidence="2 3">
    <name type="scientific">Ciceribacter thiooxidans</name>
    <dbReference type="NCBI Taxonomy" id="1969821"/>
    <lineage>
        <taxon>Bacteria</taxon>
        <taxon>Pseudomonadati</taxon>
        <taxon>Pseudomonadota</taxon>
        <taxon>Alphaproteobacteria</taxon>
        <taxon>Hyphomicrobiales</taxon>
        <taxon>Rhizobiaceae</taxon>
        <taxon>Ciceribacter</taxon>
    </lineage>
</organism>
<feature type="compositionally biased region" description="Basic and acidic residues" evidence="1">
    <location>
        <begin position="78"/>
        <end position="93"/>
    </location>
</feature>
<gene>
    <name evidence="2" type="ORF">ACFOHV_07210</name>
</gene>
<evidence type="ECO:0000313" key="2">
    <source>
        <dbReference type="EMBL" id="MFC3163065.1"/>
    </source>
</evidence>
<sequence>MKAKVVKAFPGRPDKEAMTRTITVGEIIDGDLAEVAVREKWAKPHRDNAEIASEKAAKDAAAEAKADQQAAEKTATTEAEKNAAEGDGKSIDQ</sequence>
<proteinExistence type="predicted"/>
<name>A0ABV7I2C0_9HYPH</name>
<reference evidence="3" key="1">
    <citation type="journal article" date="2019" name="Int. J. Syst. Evol. Microbiol.">
        <title>The Global Catalogue of Microorganisms (GCM) 10K type strain sequencing project: providing services to taxonomists for standard genome sequencing and annotation.</title>
        <authorList>
            <consortium name="The Broad Institute Genomics Platform"/>
            <consortium name="The Broad Institute Genome Sequencing Center for Infectious Disease"/>
            <person name="Wu L."/>
            <person name="Ma J."/>
        </authorList>
    </citation>
    <scope>NUCLEOTIDE SEQUENCE [LARGE SCALE GENOMIC DNA]</scope>
    <source>
        <strain evidence="3">KCTC 52231</strain>
    </source>
</reference>
<evidence type="ECO:0000256" key="1">
    <source>
        <dbReference type="SAM" id="MobiDB-lite"/>
    </source>
</evidence>